<reference evidence="1" key="1">
    <citation type="submission" date="2019-04" db="EMBL/GenBank/DDBJ databases">
        <title>Genome assembly of Zosterops borbonicus 15179.</title>
        <authorList>
            <person name="Leroy T."/>
            <person name="Anselmetti Y."/>
            <person name="Tilak M.-K."/>
            <person name="Nabholz B."/>
        </authorList>
    </citation>
    <scope>NUCLEOTIDE SEQUENCE</scope>
    <source>
        <strain evidence="1">HGM_15179</strain>
        <tissue evidence="1">Muscle</tissue>
    </source>
</reference>
<proteinExistence type="predicted"/>
<feature type="non-terminal residue" evidence="1">
    <location>
        <position position="1"/>
    </location>
</feature>
<sequence length="52" mass="5741">VLPIINSLSKTYRILSNAMKINQDTLTSGNFQRAPPTDVLSTSASRQFFTVP</sequence>
<dbReference type="EMBL" id="SWJQ01000160">
    <property type="protein sequence ID" value="TRZ20122.1"/>
    <property type="molecule type" value="Genomic_DNA"/>
</dbReference>
<accession>A0A8K1GLC7</accession>
<protein>
    <submittedName>
        <fullName evidence="1">Uncharacterized protein</fullName>
    </submittedName>
</protein>
<dbReference type="Proteomes" id="UP000796761">
    <property type="component" value="Unassembled WGS sequence"/>
</dbReference>
<gene>
    <name evidence="1" type="ORF">HGM15179_006977</name>
</gene>
<organism evidence="1 2">
    <name type="scientific">Zosterops borbonicus</name>
    <dbReference type="NCBI Taxonomy" id="364589"/>
    <lineage>
        <taxon>Eukaryota</taxon>
        <taxon>Metazoa</taxon>
        <taxon>Chordata</taxon>
        <taxon>Craniata</taxon>
        <taxon>Vertebrata</taxon>
        <taxon>Euteleostomi</taxon>
        <taxon>Archelosauria</taxon>
        <taxon>Archosauria</taxon>
        <taxon>Dinosauria</taxon>
        <taxon>Saurischia</taxon>
        <taxon>Theropoda</taxon>
        <taxon>Coelurosauria</taxon>
        <taxon>Aves</taxon>
        <taxon>Neognathae</taxon>
        <taxon>Neoaves</taxon>
        <taxon>Telluraves</taxon>
        <taxon>Australaves</taxon>
        <taxon>Passeriformes</taxon>
        <taxon>Sylvioidea</taxon>
        <taxon>Zosteropidae</taxon>
        <taxon>Zosterops</taxon>
    </lineage>
</organism>
<evidence type="ECO:0000313" key="2">
    <source>
        <dbReference type="Proteomes" id="UP000796761"/>
    </source>
</evidence>
<name>A0A8K1GLC7_9PASS</name>
<dbReference type="OrthoDB" id="10532963at2759"/>
<evidence type="ECO:0000313" key="1">
    <source>
        <dbReference type="EMBL" id="TRZ20122.1"/>
    </source>
</evidence>
<comment type="caution">
    <text evidence="1">The sequence shown here is derived from an EMBL/GenBank/DDBJ whole genome shotgun (WGS) entry which is preliminary data.</text>
</comment>
<feature type="non-terminal residue" evidence="1">
    <location>
        <position position="52"/>
    </location>
</feature>
<keyword evidence="2" id="KW-1185">Reference proteome</keyword>
<dbReference type="AlphaFoldDB" id="A0A8K1GLC7"/>